<accession>A0A225V894</accession>
<dbReference type="GO" id="GO:0006508">
    <property type="term" value="P:proteolysis"/>
    <property type="evidence" value="ECO:0007669"/>
    <property type="project" value="UniProtKB-KW"/>
</dbReference>
<dbReference type="Proteomes" id="UP000198211">
    <property type="component" value="Unassembled WGS sequence"/>
</dbReference>
<keyword evidence="2" id="KW-0645">Protease</keyword>
<evidence type="ECO:0000313" key="3">
    <source>
        <dbReference type="Proteomes" id="UP000198211"/>
    </source>
</evidence>
<keyword evidence="3" id="KW-1185">Reference proteome</keyword>
<organism evidence="2 3">
    <name type="scientific">Phytophthora megakarya</name>
    <dbReference type="NCBI Taxonomy" id="4795"/>
    <lineage>
        <taxon>Eukaryota</taxon>
        <taxon>Sar</taxon>
        <taxon>Stramenopiles</taxon>
        <taxon>Oomycota</taxon>
        <taxon>Peronosporomycetes</taxon>
        <taxon>Peronosporales</taxon>
        <taxon>Peronosporaceae</taxon>
        <taxon>Phytophthora</taxon>
    </lineage>
</organism>
<dbReference type="EMBL" id="NBNE01006728">
    <property type="protein sequence ID" value="OWZ01603.1"/>
    <property type="molecule type" value="Genomic_DNA"/>
</dbReference>
<dbReference type="OrthoDB" id="10554453at2759"/>
<comment type="caution">
    <text evidence="2">The sequence shown here is derived from an EMBL/GenBank/DDBJ whole genome shotgun (WGS) entry which is preliminary data.</text>
</comment>
<sequence length="229" mass="25683">MLDTSSWIQLFAPKAAEQAVWAELVEELSHPVISTSTSQVAEDTVSLLMAMGMEAHAYPSSTALADWTASEAGTELQRWKRKLKTAFGSKDKTTREVFGSAEQSPYFHDSHMVPPRSESRKARVAREEEQAESTANTRPGTGRSSSRRQTADDDSSSDEDNLFYQDNDENDATTELAWQIRELTAKKEMDPTPRFEIAQQRPLGKITPFRGKLDESENSMQWLSGLCMK</sequence>
<reference evidence="3" key="1">
    <citation type="submission" date="2017-03" db="EMBL/GenBank/DDBJ databases">
        <title>Phytopthora megakarya and P. palmivora, two closely related causual agents of cacao black pod achieved similar genome size and gene model numbers by different mechanisms.</title>
        <authorList>
            <person name="Ali S."/>
            <person name="Shao J."/>
            <person name="Larry D.J."/>
            <person name="Kronmiller B."/>
            <person name="Shen D."/>
            <person name="Strem M.D."/>
            <person name="Melnick R.L."/>
            <person name="Guiltinan M.J."/>
            <person name="Tyler B.M."/>
            <person name="Meinhardt L.W."/>
            <person name="Bailey B.A."/>
        </authorList>
    </citation>
    <scope>NUCLEOTIDE SEQUENCE [LARGE SCALE GENOMIC DNA]</scope>
    <source>
        <strain evidence="3">zdho120</strain>
    </source>
</reference>
<feature type="compositionally biased region" description="Basic and acidic residues" evidence="1">
    <location>
        <begin position="117"/>
        <end position="128"/>
    </location>
</feature>
<gene>
    <name evidence="2" type="ORF">PHMEG_00026974</name>
</gene>
<keyword evidence="2" id="KW-0378">Hydrolase</keyword>
<dbReference type="AlphaFoldDB" id="A0A225V894"/>
<name>A0A225V894_9STRA</name>
<protein>
    <submittedName>
        <fullName evidence="2">Eukaryotic/viral aspartic protease</fullName>
    </submittedName>
</protein>
<feature type="compositionally biased region" description="Acidic residues" evidence="1">
    <location>
        <begin position="152"/>
        <end position="170"/>
    </location>
</feature>
<proteinExistence type="predicted"/>
<feature type="region of interest" description="Disordered" evidence="1">
    <location>
        <begin position="91"/>
        <end position="170"/>
    </location>
</feature>
<evidence type="ECO:0000256" key="1">
    <source>
        <dbReference type="SAM" id="MobiDB-lite"/>
    </source>
</evidence>
<evidence type="ECO:0000313" key="2">
    <source>
        <dbReference type="EMBL" id="OWZ01603.1"/>
    </source>
</evidence>
<dbReference type="GO" id="GO:0008233">
    <property type="term" value="F:peptidase activity"/>
    <property type="evidence" value="ECO:0007669"/>
    <property type="project" value="UniProtKB-KW"/>
</dbReference>